<sequence>MRWAQKVVNSVVFLASAAAAATTGANFIADVGMLKSVND</sequence>
<proteinExistence type="predicted"/>
<keyword evidence="3" id="KW-1185">Reference proteome</keyword>
<organism evidence="2 3">
    <name type="scientific">marine gamma proteobacterium HTCC2143</name>
    <dbReference type="NCBI Taxonomy" id="247633"/>
    <lineage>
        <taxon>Bacteria</taxon>
        <taxon>Pseudomonadati</taxon>
        <taxon>Pseudomonadota</taxon>
        <taxon>Gammaproteobacteria</taxon>
        <taxon>Cellvibrionales</taxon>
        <taxon>Spongiibacteraceae</taxon>
        <taxon>BD1-7 clade</taxon>
    </lineage>
</organism>
<dbReference type="EMBL" id="AAVT01000009">
    <property type="protein sequence ID" value="EAW30184.1"/>
    <property type="molecule type" value="Genomic_DNA"/>
</dbReference>
<reference evidence="2 3" key="1">
    <citation type="journal article" date="2010" name="J. Bacteriol.">
        <title>Genome sequence of the oligotrophic marine Gammaproteobacterium HTCC2143, isolated from the Oregon Coast.</title>
        <authorList>
            <person name="Oh H.M."/>
            <person name="Kang I."/>
            <person name="Ferriera S."/>
            <person name="Giovannoni S.J."/>
            <person name="Cho J.C."/>
        </authorList>
    </citation>
    <scope>NUCLEOTIDE SEQUENCE [LARGE SCALE GENOMIC DNA]</scope>
    <source>
        <strain evidence="2 3">HTCC2143</strain>
    </source>
</reference>
<comment type="caution">
    <text evidence="2">The sequence shown here is derived from an EMBL/GenBank/DDBJ whole genome shotgun (WGS) entry which is preliminary data.</text>
</comment>
<evidence type="ECO:0000256" key="1">
    <source>
        <dbReference type="SAM" id="SignalP"/>
    </source>
</evidence>
<feature type="chain" id="PRO_5002630943" evidence="1">
    <location>
        <begin position="21"/>
        <end position="39"/>
    </location>
</feature>
<accession>A0YFT4</accession>
<evidence type="ECO:0000313" key="3">
    <source>
        <dbReference type="Proteomes" id="UP000004931"/>
    </source>
</evidence>
<feature type="signal peptide" evidence="1">
    <location>
        <begin position="1"/>
        <end position="20"/>
    </location>
</feature>
<dbReference type="AlphaFoldDB" id="A0YFT4"/>
<evidence type="ECO:0000313" key="2">
    <source>
        <dbReference type="EMBL" id="EAW30184.1"/>
    </source>
</evidence>
<protein>
    <submittedName>
        <fullName evidence="2">Uncharacterized protein</fullName>
    </submittedName>
</protein>
<dbReference type="Proteomes" id="UP000004931">
    <property type="component" value="Unassembled WGS sequence"/>
</dbReference>
<name>A0YFT4_9GAMM</name>
<keyword evidence="1" id="KW-0732">Signal</keyword>
<gene>
    <name evidence="2" type="ORF">GP2143_01535</name>
</gene>